<keyword evidence="3 5" id="KW-0479">Metal-binding</keyword>
<keyword evidence="7" id="KW-1185">Reference proteome</keyword>
<dbReference type="GO" id="GO:0051604">
    <property type="term" value="P:protein maturation"/>
    <property type="evidence" value="ECO:0007669"/>
    <property type="project" value="InterPro"/>
</dbReference>
<evidence type="ECO:0000313" key="6">
    <source>
        <dbReference type="EMBL" id="KKI99968.1"/>
    </source>
</evidence>
<evidence type="ECO:0000256" key="4">
    <source>
        <dbReference type="ARBA" id="ARBA00022833"/>
    </source>
</evidence>
<dbReference type="RefSeq" id="WP_016922913.1">
    <property type="nucleotide sequence ID" value="NZ_KB235933.1"/>
</dbReference>
<feature type="binding site" evidence="5">
    <location>
        <position position="73"/>
    </location>
    <ligand>
        <name>Zn(2+)</name>
        <dbReference type="ChEBI" id="CHEBI:29105"/>
    </ligand>
</feature>
<evidence type="ECO:0000256" key="5">
    <source>
        <dbReference type="HAMAP-Rule" id="MF_00213"/>
    </source>
</evidence>
<evidence type="ECO:0000313" key="7">
    <source>
        <dbReference type="Proteomes" id="UP000034681"/>
    </source>
</evidence>
<dbReference type="Proteomes" id="UP000034681">
    <property type="component" value="Unassembled WGS sequence"/>
</dbReference>
<dbReference type="Gene3D" id="3.30.2320.80">
    <property type="match status" value="1"/>
</dbReference>
<evidence type="ECO:0000256" key="1">
    <source>
        <dbReference type="ARBA" id="ARBA00010748"/>
    </source>
</evidence>
<dbReference type="eggNOG" id="COG0375">
    <property type="taxonomic scope" value="Bacteria"/>
</dbReference>
<gene>
    <name evidence="5" type="primary">hypA</name>
    <name evidence="6" type="ORF">PROH_09280</name>
</gene>
<dbReference type="PANTHER" id="PTHR34535">
    <property type="entry name" value="HYDROGENASE MATURATION FACTOR HYPA"/>
    <property type="match status" value="1"/>
</dbReference>
<evidence type="ECO:0000256" key="3">
    <source>
        <dbReference type="ARBA" id="ARBA00022723"/>
    </source>
</evidence>
<evidence type="ECO:0000256" key="2">
    <source>
        <dbReference type="ARBA" id="ARBA00022596"/>
    </source>
</evidence>
<dbReference type="EMBL" id="AJTX02000004">
    <property type="protein sequence ID" value="KKI99968.1"/>
    <property type="molecule type" value="Genomic_DNA"/>
</dbReference>
<dbReference type="NCBIfam" id="TIGR00100">
    <property type="entry name" value="hypA"/>
    <property type="match status" value="1"/>
</dbReference>
<sequence>MHEVSLMAQTLAIALEQAQHQGATQIQRLRMRIGAQAGVVPEALQFAFEVGIQDTIAAGASLDIETVPVSCFCEPCQRDFQPDDWFYQCPQCQTLSDRVLAGREIELVSLEVL</sequence>
<feature type="binding site" evidence="5">
    <location>
        <position position="76"/>
    </location>
    <ligand>
        <name>Zn(2+)</name>
        <dbReference type="ChEBI" id="CHEBI:29105"/>
    </ligand>
</feature>
<keyword evidence="2 5" id="KW-0533">Nickel</keyword>
<accession>A0A0M2PZ47</accession>
<proteinExistence type="inferred from homology"/>
<feature type="binding site" evidence="5">
    <location>
        <position position="89"/>
    </location>
    <ligand>
        <name>Zn(2+)</name>
        <dbReference type="ChEBI" id="CHEBI:29105"/>
    </ligand>
</feature>
<organism evidence="6 7">
    <name type="scientific">Prochlorothrix hollandica PCC 9006 = CALU 1027</name>
    <dbReference type="NCBI Taxonomy" id="317619"/>
    <lineage>
        <taxon>Bacteria</taxon>
        <taxon>Bacillati</taxon>
        <taxon>Cyanobacteriota</taxon>
        <taxon>Cyanophyceae</taxon>
        <taxon>Prochlorotrichales</taxon>
        <taxon>Prochlorotrichaceae</taxon>
        <taxon>Prochlorothrix</taxon>
    </lineage>
</organism>
<comment type="caution">
    <text evidence="6">The sequence shown here is derived from an EMBL/GenBank/DDBJ whole genome shotgun (WGS) entry which is preliminary data.</text>
</comment>
<name>A0A0M2PZ47_PROHO</name>
<reference evidence="6" key="1">
    <citation type="submission" date="2012-04" db="EMBL/GenBank/DDBJ databases">
        <authorList>
            <person name="Borisov I.G."/>
            <person name="Ivanikova N.V."/>
            <person name="Pinevich A.V."/>
        </authorList>
    </citation>
    <scope>NUCLEOTIDE SEQUENCE</scope>
    <source>
        <strain evidence="6">CALU 1027</strain>
    </source>
</reference>
<dbReference type="HAMAP" id="MF_00213">
    <property type="entry name" value="HypA_HybF"/>
    <property type="match status" value="1"/>
</dbReference>
<keyword evidence="4 5" id="KW-0862">Zinc</keyword>
<comment type="function">
    <text evidence="5">Involved in the maturation of [NiFe] hydrogenases. Required for nickel insertion into the metal center of the hydrogenase.</text>
</comment>
<dbReference type="Pfam" id="PF01155">
    <property type="entry name" value="HypA"/>
    <property type="match status" value="1"/>
</dbReference>
<dbReference type="OrthoDB" id="9800361at2"/>
<dbReference type="AlphaFoldDB" id="A0A0M2PZ47"/>
<dbReference type="PROSITE" id="PS01249">
    <property type="entry name" value="HYPA"/>
    <property type="match status" value="1"/>
</dbReference>
<dbReference type="InterPro" id="IPR020538">
    <property type="entry name" value="Hydgase_Ni_incorp_HypA/HybF_CS"/>
</dbReference>
<dbReference type="PIRSF" id="PIRSF004761">
    <property type="entry name" value="Hydrgn_mat_HypA"/>
    <property type="match status" value="1"/>
</dbReference>
<dbReference type="STRING" id="317619.GCA_000332315_00605"/>
<dbReference type="InterPro" id="IPR000688">
    <property type="entry name" value="HypA/HybF"/>
</dbReference>
<dbReference type="GO" id="GO:0008270">
    <property type="term" value="F:zinc ion binding"/>
    <property type="evidence" value="ECO:0007669"/>
    <property type="project" value="UniProtKB-UniRule"/>
</dbReference>
<dbReference type="GO" id="GO:0016151">
    <property type="term" value="F:nickel cation binding"/>
    <property type="evidence" value="ECO:0007669"/>
    <property type="project" value="UniProtKB-UniRule"/>
</dbReference>
<feature type="binding site" evidence="5">
    <location>
        <position position="2"/>
    </location>
    <ligand>
        <name>Ni(2+)</name>
        <dbReference type="ChEBI" id="CHEBI:49786"/>
    </ligand>
</feature>
<comment type="similarity">
    <text evidence="1 5">Belongs to the HypA/HybF family.</text>
</comment>
<feature type="binding site" evidence="5">
    <location>
        <position position="92"/>
    </location>
    <ligand>
        <name>Zn(2+)</name>
        <dbReference type="ChEBI" id="CHEBI:29105"/>
    </ligand>
</feature>
<protein>
    <recommendedName>
        <fullName evidence="5">Hydrogenase maturation factor HypA</fullName>
    </recommendedName>
</protein>
<dbReference type="PANTHER" id="PTHR34535:SF3">
    <property type="entry name" value="HYDROGENASE MATURATION FACTOR HYPA"/>
    <property type="match status" value="1"/>
</dbReference>